<evidence type="ECO:0000313" key="1">
    <source>
        <dbReference type="EMBL" id="KAE9544126.1"/>
    </source>
</evidence>
<dbReference type="Proteomes" id="UP000475862">
    <property type="component" value="Unassembled WGS sequence"/>
</dbReference>
<keyword evidence="2" id="KW-1185">Reference proteome</keyword>
<reference evidence="1 2" key="1">
    <citation type="submission" date="2019-08" db="EMBL/GenBank/DDBJ databases">
        <title>The genome of the soybean aphid Biotype 1, its phylome, world population structure and adaptation to the North American continent.</title>
        <authorList>
            <person name="Giordano R."/>
            <person name="Donthu R.K."/>
            <person name="Hernandez A.G."/>
            <person name="Wright C.L."/>
            <person name="Zimin A.V."/>
        </authorList>
    </citation>
    <scope>NUCLEOTIDE SEQUENCE [LARGE SCALE GENOMIC DNA]</scope>
    <source>
        <tissue evidence="1">Whole aphids</tissue>
    </source>
</reference>
<organism evidence="1 2">
    <name type="scientific">Aphis glycines</name>
    <name type="common">Soybean aphid</name>
    <dbReference type="NCBI Taxonomy" id="307491"/>
    <lineage>
        <taxon>Eukaryota</taxon>
        <taxon>Metazoa</taxon>
        <taxon>Ecdysozoa</taxon>
        <taxon>Arthropoda</taxon>
        <taxon>Hexapoda</taxon>
        <taxon>Insecta</taxon>
        <taxon>Pterygota</taxon>
        <taxon>Neoptera</taxon>
        <taxon>Paraneoptera</taxon>
        <taxon>Hemiptera</taxon>
        <taxon>Sternorrhyncha</taxon>
        <taxon>Aphidomorpha</taxon>
        <taxon>Aphidoidea</taxon>
        <taxon>Aphididae</taxon>
        <taxon>Aphidini</taxon>
        <taxon>Aphis</taxon>
        <taxon>Aphis</taxon>
    </lineage>
</organism>
<accession>A0A6G0U7C6</accession>
<name>A0A6G0U7C6_APHGL</name>
<proteinExistence type="predicted"/>
<comment type="caution">
    <text evidence="1">The sequence shown here is derived from an EMBL/GenBank/DDBJ whole genome shotgun (WGS) entry which is preliminary data.</text>
</comment>
<sequence>MSKLRKFAILNIWYKVLHKFFFKYLYKISTGFRQKNVISYKSVDKIFLALSKYLKIVYKVPHISNFDKIKNICKLFCSSKFIKLFIFISNTDESSPFRIVFHQKKEFSNSFQKNRVKQNKSDGKMGIFTRNQFLSKSIFYMVLKKNQKSLVTFFFISVYSSNFYEICQNHKNLQIKKFNTYSFPSNSNRENSKRYYRKNVISSRILNFYEIASDNDFKHLKYSFLFIKTLENLIQDFPYVWPIIIIKELKSWCIQTIKK</sequence>
<dbReference type="AlphaFoldDB" id="A0A6G0U7C6"/>
<gene>
    <name evidence="1" type="ORF">AGLY_001815</name>
</gene>
<protein>
    <submittedName>
        <fullName evidence="1">Uncharacterized protein</fullName>
    </submittedName>
</protein>
<evidence type="ECO:0000313" key="2">
    <source>
        <dbReference type="Proteomes" id="UP000475862"/>
    </source>
</evidence>
<dbReference type="EMBL" id="VYZN01000003">
    <property type="protein sequence ID" value="KAE9544126.1"/>
    <property type="molecule type" value="Genomic_DNA"/>
</dbReference>